<dbReference type="STRING" id="1216006.VA7868_00185"/>
<protein>
    <submittedName>
        <fullName evidence="1">Uncharacterized protein</fullName>
    </submittedName>
</protein>
<dbReference type="AlphaFoldDB" id="A0A1M5UV92"/>
<accession>A0A1M5UV92</accession>
<dbReference type="Proteomes" id="UP000184608">
    <property type="component" value="Unassembled WGS sequence"/>
</dbReference>
<dbReference type="EMBL" id="FQXZ01000004">
    <property type="protein sequence ID" value="SHH66876.1"/>
    <property type="molecule type" value="Genomic_DNA"/>
</dbReference>
<sequence>MVWAVVINQFFQDFDDCVDGFRPGGKIHPQGRKGIQVNVLFCCLMNTASSSAGTGRLIW</sequence>
<evidence type="ECO:0000313" key="1">
    <source>
        <dbReference type="EMBL" id="SHH66876.1"/>
    </source>
</evidence>
<gene>
    <name evidence="1" type="ORF">VA7868_00185</name>
</gene>
<organism evidence="1 2">
    <name type="scientific">Vibrio aerogenes CECT 7868</name>
    <dbReference type="NCBI Taxonomy" id="1216006"/>
    <lineage>
        <taxon>Bacteria</taxon>
        <taxon>Pseudomonadati</taxon>
        <taxon>Pseudomonadota</taxon>
        <taxon>Gammaproteobacteria</taxon>
        <taxon>Vibrionales</taxon>
        <taxon>Vibrionaceae</taxon>
        <taxon>Vibrio</taxon>
    </lineage>
</organism>
<keyword evidence="2" id="KW-1185">Reference proteome</keyword>
<evidence type="ECO:0000313" key="2">
    <source>
        <dbReference type="Proteomes" id="UP000184608"/>
    </source>
</evidence>
<proteinExistence type="predicted"/>
<name>A0A1M5UV92_9VIBR</name>
<reference evidence="1 2" key="1">
    <citation type="submission" date="2016-11" db="EMBL/GenBank/DDBJ databases">
        <authorList>
            <person name="Jaros S."/>
            <person name="Januszkiewicz K."/>
            <person name="Wedrychowicz H."/>
        </authorList>
    </citation>
    <scope>NUCLEOTIDE SEQUENCE [LARGE SCALE GENOMIC DNA]</scope>
    <source>
        <strain evidence="1 2">CECT 7868</strain>
    </source>
</reference>